<feature type="region of interest" description="Disordered" evidence="1">
    <location>
        <begin position="235"/>
        <end position="257"/>
    </location>
</feature>
<reference evidence="2" key="1">
    <citation type="journal article" date="2023" name="Plant J.">
        <title>Genome sequences and population genomics provide insights into the demographic history, inbreeding, and mutation load of two 'living fossil' tree species of Dipteronia.</title>
        <authorList>
            <person name="Feng Y."/>
            <person name="Comes H.P."/>
            <person name="Chen J."/>
            <person name="Zhu S."/>
            <person name="Lu R."/>
            <person name="Zhang X."/>
            <person name="Li P."/>
            <person name="Qiu J."/>
            <person name="Olsen K.M."/>
            <person name="Qiu Y."/>
        </authorList>
    </citation>
    <scope>NUCLEOTIDE SEQUENCE</scope>
    <source>
        <strain evidence="2">KIB01</strain>
    </source>
</reference>
<keyword evidence="3" id="KW-1185">Reference proteome</keyword>
<comment type="caution">
    <text evidence="2">The sequence shown here is derived from an EMBL/GenBank/DDBJ whole genome shotgun (WGS) entry which is preliminary data.</text>
</comment>
<organism evidence="2 3">
    <name type="scientific">Dipteronia dyeriana</name>
    <dbReference type="NCBI Taxonomy" id="168575"/>
    <lineage>
        <taxon>Eukaryota</taxon>
        <taxon>Viridiplantae</taxon>
        <taxon>Streptophyta</taxon>
        <taxon>Embryophyta</taxon>
        <taxon>Tracheophyta</taxon>
        <taxon>Spermatophyta</taxon>
        <taxon>Magnoliopsida</taxon>
        <taxon>eudicotyledons</taxon>
        <taxon>Gunneridae</taxon>
        <taxon>Pentapetalae</taxon>
        <taxon>rosids</taxon>
        <taxon>malvids</taxon>
        <taxon>Sapindales</taxon>
        <taxon>Sapindaceae</taxon>
        <taxon>Hippocastanoideae</taxon>
        <taxon>Acereae</taxon>
        <taxon>Dipteronia</taxon>
    </lineage>
</organism>
<evidence type="ECO:0008006" key="4">
    <source>
        <dbReference type="Google" id="ProtNLM"/>
    </source>
</evidence>
<dbReference type="EMBL" id="JANJYI010000003">
    <property type="protein sequence ID" value="KAK2655317.1"/>
    <property type="molecule type" value="Genomic_DNA"/>
</dbReference>
<sequence length="257" mass="29869">MKFDYVEDARSFYLGYTRGNGFAIRATNLDHDSECRVLKRKWVCDKHGSRREDPTLEYLDFTLPPVIRALMRLRNNFFTNKYPSNSKSPVILSHLKSLEKHASSIYTYRIYCDITKQINGLIKYLHVAQWNEDNEVQYVLTEYDSPYKKTMAFVYSSSPDDDYLKSFDIARLTSLNIECNYLCHKESQTEEGFNLIKKELNILRNTLQGLDDEFRIDCNKNCDDYAPKSQILKDPNVVKTKSRPTGLTAPTTPAVKP</sequence>
<evidence type="ECO:0000313" key="3">
    <source>
        <dbReference type="Proteomes" id="UP001280121"/>
    </source>
</evidence>
<protein>
    <recommendedName>
        <fullName evidence="4">FAR1 domain-containing protein</fullName>
    </recommendedName>
</protein>
<gene>
    <name evidence="2" type="ORF">Ddye_008369</name>
</gene>
<accession>A0AAE0CL94</accession>
<dbReference type="AlphaFoldDB" id="A0AAE0CL94"/>
<dbReference type="Proteomes" id="UP001280121">
    <property type="component" value="Unassembled WGS sequence"/>
</dbReference>
<evidence type="ECO:0000256" key="1">
    <source>
        <dbReference type="SAM" id="MobiDB-lite"/>
    </source>
</evidence>
<name>A0AAE0CL94_9ROSI</name>
<evidence type="ECO:0000313" key="2">
    <source>
        <dbReference type="EMBL" id="KAK2655317.1"/>
    </source>
</evidence>
<proteinExistence type="predicted"/>